<dbReference type="Proteomes" id="UP000266302">
    <property type="component" value="Unassembled WGS sequence"/>
</dbReference>
<name>A0A398CDG4_9BURK</name>
<feature type="domain" description="Anti-sigma K factor RskA C-terminal" evidence="2">
    <location>
        <begin position="118"/>
        <end position="255"/>
    </location>
</feature>
<keyword evidence="1" id="KW-0472">Membrane</keyword>
<comment type="caution">
    <text evidence="3">The sequence shown here is derived from an EMBL/GenBank/DDBJ whole genome shotgun (WGS) entry which is preliminary data.</text>
</comment>
<dbReference type="RefSeq" id="WP_119108925.1">
    <property type="nucleotide sequence ID" value="NZ_QXJC01000003.1"/>
</dbReference>
<evidence type="ECO:0000259" key="2">
    <source>
        <dbReference type="Pfam" id="PF10099"/>
    </source>
</evidence>
<dbReference type="PANTHER" id="PTHR37461:SF1">
    <property type="entry name" value="ANTI-SIGMA-K FACTOR RSKA"/>
    <property type="match status" value="1"/>
</dbReference>
<dbReference type="GO" id="GO:0005886">
    <property type="term" value="C:plasma membrane"/>
    <property type="evidence" value="ECO:0007669"/>
    <property type="project" value="InterPro"/>
</dbReference>
<sequence>MNLHQHPDLLQALAASYALGTLRGGARRRFEAQAREHPAVRAAALLWQTHWAGLTELQAPEPPPAAVWMRIDNLVQAERAALRHQVNQADQPRAAQASAPRWWRRLALWQGAAAGGAFATLVAVVVAVQVTGSVRESAHQQIASLQTELAARGQTTHVAVLRDDKAHAELLVTFDAQAQQLHLQRVGGFAVPPDRSLQLWALPAGGKPRSLGVLAAAATQALPAAAGQVQGVPMLAISLEPKGGVPSEGGPTGPVLFTGEWIQKTV</sequence>
<keyword evidence="4" id="KW-1185">Reference proteome</keyword>
<dbReference type="GO" id="GO:0006417">
    <property type="term" value="P:regulation of translation"/>
    <property type="evidence" value="ECO:0007669"/>
    <property type="project" value="TreeGrafter"/>
</dbReference>
<dbReference type="PANTHER" id="PTHR37461">
    <property type="entry name" value="ANTI-SIGMA-K FACTOR RSKA"/>
    <property type="match status" value="1"/>
</dbReference>
<keyword evidence="1" id="KW-1133">Transmembrane helix</keyword>
<dbReference type="OrthoDB" id="8617430at2"/>
<proteinExistence type="predicted"/>
<evidence type="ECO:0000313" key="4">
    <source>
        <dbReference type="Proteomes" id="UP000266302"/>
    </source>
</evidence>
<dbReference type="Pfam" id="PF10099">
    <property type="entry name" value="RskA_C"/>
    <property type="match status" value="1"/>
</dbReference>
<keyword evidence="1" id="KW-0812">Transmembrane</keyword>
<dbReference type="AlphaFoldDB" id="A0A398CDG4"/>
<dbReference type="EMBL" id="QXJC01000003">
    <property type="protein sequence ID" value="RID98260.1"/>
    <property type="molecule type" value="Genomic_DNA"/>
</dbReference>
<organism evidence="3 4">
    <name type="scientific">Simplicispira hankyongi</name>
    <dbReference type="NCBI Taxonomy" id="2315688"/>
    <lineage>
        <taxon>Bacteria</taxon>
        <taxon>Pseudomonadati</taxon>
        <taxon>Pseudomonadota</taxon>
        <taxon>Betaproteobacteria</taxon>
        <taxon>Burkholderiales</taxon>
        <taxon>Comamonadaceae</taxon>
        <taxon>Simplicispira</taxon>
    </lineage>
</organism>
<evidence type="ECO:0000256" key="1">
    <source>
        <dbReference type="SAM" id="Phobius"/>
    </source>
</evidence>
<feature type="transmembrane region" description="Helical" evidence="1">
    <location>
        <begin position="106"/>
        <end position="128"/>
    </location>
</feature>
<dbReference type="InterPro" id="IPR051474">
    <property type="entry name" value="Anti-sigma-K/W_factor"/>
</dbReference>
<accession>A0A398CDG4</accession>
<reference evidence="3 4" key="1">
    <citation type="submission" date="2018-09" db="EMBL/GenBank/DDBJ databases">
        <title>Draft genome of Simplicispira sp. NY-02.</title>
        <authorList>
            <person name="Im W.T."/>
        </authorList>
    </citation>
    <scope>NUCLEOTIDE SEQUENCE [LARGE SCALE GENOMIC DNA]</scope>
    <source>
        <strain evidence="3 4">NY-02</strain>
    </source>
</reference>
<evidence type="ECO:0000313" key="3">
    <source>
        <dbReference type="EMBL" id="RID98260.1"/>
    </source>
</evidence>
<protein>
    <submittedName>
        <fullName evidence="3">RNA polymerase subunit sigma-70</fullName>
    </submittedName>
</protein>
<dbReference type="GO" id="GO:0016989">
    <property type="term" value="F:sigma factor antagonist activity"/>
    <property type="evidence" value="ECO:0007669"/>
    <property type="project" value="TreeGrafter"/>
</dbReference>
<dbReference type="InterPro" id="IPR018764">
    <property type="entry name" value="RskA_C"/>
</dbReference>
<gene>
    <name evidence="3" type="ORF">D3F03_08385</name>
</gene>